<dbReference type="GeneID" id="97611352"/>
<accession>A0A2V2NA35</accession>
<dbReference type="Pfam" id="PF01423">
    <property type="entry name" value="LSM"/>
    <property type="match status" value="1"/>
</dbReference>
<keyword evidence="3" id="KW-1185">Reference proteome</keyword>
<dbReference type="SMART" id="SM00651">
    <property type="entry name" value="Sm"/>
    <property type="match status" value="1"/>
</dbReference>
<dbReference type="OrthoDB" id="371816at2157"/>
<protein>
    <submittedName>
        <fullName evidence="2">Ribonucleoprotein</fullName>
    </submittedName>
</protein>
<dbReference type="GO" id="GO:1990904">
    <property type="term" value="C:ribonucleoprotein complex"/>
    <property type="evidence" value="ECO:0007669"/>
    <property type="project" value="UniProtKB-KW"/>
</dbReference>
<dbReference type="SUPFAM" id="SSF50182">
    <property type="entry name" value="Sm-like ribonucleoproteins"/>
    <property type="match status" value="1"/>
</dbReference>
<dbReference type="GO" id="GO:0003723">
    <property type="term" value="F:RNA binding"/>
    <property type="evidence" value="ECO:0007669"/>
    <property type="project" value="InterPro"/>
</dbReference>
<sequence length="79" mass="8685">MVSSIVLPIKKVYSLVDTLISVEMKEDEGRTFQGRLVAVDEYLNLHLEESVEMSGVNKGRQLGTLVIRGNNILSIAPVA</sequence>
<evidence type="ECO:0000313" key="2">
    <source>
        <dbReference type="EMBL" id="PWR73338.1"/>
    </source>
</evidence>
<dbReference type="InterPro" id="IPR047575">
    <property type="entry name" value="Sm"/>
</dbReference>
<evidence type="ECO:0000259" key="1">
    <source>
        <dbReference type="PROSITE" id="PS52002"/>
    </source>
</evidence>
<evidence type="ECO:0000313" key="3">
    <source>
        <dbReference type="Proteomes" id="UP000245934"/>
    </source>
</evidence>
<dbReference type="RefSeq" id="WP_109941125.1">
    <property type="nucleotide sequence ID" value="NZ_CP176366.1"/>
</dbReference>
<name>A0A2V2NA35_9EURY</name>
<dbReference type="PROSITE" id="PS52002">
    <property type="entry name" value="SM"/>
    <property type="match status" value="1"/>
</dbReference>
<gene>
    <name evidence="2" type="ORF">DLD82_10740</name>
</gene>
<dbReference type="Proteomes" id="UP000245934">
    <property type="component" value="Unassembled WGS sequence"/>
</dbReference>
<dbReference type="EMBL" id="QGMZ01000019">
    <property type="protein sequence ID" value="PWR73338.1"/>
    <property type="molecule type" value="Genomic_DNA"/>
</dbReference>
<proteinExistence type="predicted"/>
<dbReference type="AlphaFoldDB" id="A0A2V2NA35"/>
<dbReference type="Gene3D" id="2.30.30.100">
    <property type="match status" value="1"/>
</dbReference>
<reference evidence="2 3" key="1">
    <citation type="submission" date="2018-05" db="EMBL/GenBank/DDBJ databases">
        <title>Draft genome of Methanospirillum stamsii Pt1.</title>
        <authorList>
            <person name="Dueholm M.S."/>
            <person name="Nielsen P.H."/>
            <person name="Bakmann L.F."/>
            <person name="Otzen D.E."/>
        </authorList>
    </citation>
    <scope>NUCLEOTIDE SEQUENCE [LARGE SCALE GENOMIC DNA]</scope>
    <source>
        <strain evidence="2 3">Pt1</strain>
    </source>
</reference>
<dbReference type="InterPro" id="IPR010920">
    <property type="entry name" value="LSM_dom_sf"/>
</dbReference>
<comment type="caution">
    <text evidence="2">The sequence shown here is derived from an EMBL/GenBank/DDBJ whole genome shotgun (WGS) entry which is preliminary data.</text>
</comment>
<organism evidence="2 3">
    <name type="scientific">Methanospirillum stamsii</name>
    <dbReference type="NCBI Taxonomy" id="1277351"/>
    <lineage>
        <taxon>Archaea</taxon>
        <taxon>Methanobacteriati</taxon>
        <taxon>Methanobacteriota</taxon>
        <taxon>Stenosarchaea group</taxon>
        <taxon>Methanomicrobia</taxon>
        <taxon>Methanomicrobiales</taxon>
        <taxon>Methanospirillaceae</taxon>
        <taxon>Methanospirillum</taxon>
    </lineage>
</organism>
<dbReference type="InterPro" id="IPR001163">
    <property type="entry name" value="Sm_dom_euk/arc"/>
</dbReference>
<feature type="domain" description="Sm" evidence="1">
    <location>
        <begin position="7"/>
        <end position="79"/>
    </location>
</feature>
<keyword evidence="2" id="KW-0687">Ribonucleoprotein</keyword>